<dbReference type="EMBL" id="GBXM01022778">
    <property type="protein sequence ID" value="JAH85799.1"/>
    <property type="molecule type" value="Transcribed_RNA"/>
</dbReference>
<accession>A0A0E9W605</accession>
<protein>
    <submittedName>
        <fullName evidence="1">Uncharacterized protein</fullName>
    </submittedName>
</protein>
<reference evidence="1" key="1">
    <citation type="submission" date="2014-11" db="EMBL/GenBank/DDBJ databases">
        <authorList>
            <person name="Amaro Gonzalez C."/>
        </authorList>
    </citation>
    <scope>NUCLEOTIDE SEQUENCE</scope>
</reference>
<organism evidence="1">
    <name type="scientific">Anguilla anguilla</name>
    <name type="common">European freshwater eel</name>
    <name type="synonym">Muraena anguilla</name>
    <dbReference type="NCBI Taxonomy" id="7936"/>
    <lineage>
        <taxon>Eukaryota</taxon>
        <taxon>Metazoa</taxon>
        <taxon>Chordata</taxon>
        <taxon>Craniata</taxon>
        <taxon>Vertebrata</taxon>
        <taxon>Euteleostomi</taxon>
        <taxon>Actinopterygii</taxon>
        <taxon>Neopterygii</taxon>
        <taxon>Teleostei</taxon>
        <taxon>Anguilliformes</taxon>
        <taxon>Anguillidae</taxon>
        <taxon>Anguilla</taxon>
    </lineage>
</organism>
<evidence type="ECO:0000313" key="1">
    <source>
        <dbReference type="EMBL" id="JAH85799.1"/>
    </source>
</evidence>
<proteinExistence type="predicted"/>
<sequence>MFSQNCKRLMHCRSLLVAITFDFDDQLIMSFLHFELFLFKFRGAGGGGGVDVIFLP</sequence>
<reference evidence="1" key="2">
    <citation type="journal article" date="2015" name="Fish Shellfish Immunol.">
        <title>Early steps in the European eel (Anguilla anguilla)-Vibrio vulnificus interaction in the gills: Role of the RtxA13 toxin.</title>
        <authorList>
            <person name="Callol A."/>
            <person name="Pajuelo D."/>
            <person name="Ebbesson L."/>
            <person name="Teles M."/>
            <person name="MacKenzie S."/>
            <person name="Amaro C."/>
        </authorList>
    </citation>
    <scope>NUCLEOTIDE SEQUENCE</scope>
</reference>
<name>A0A0E9W605_ANGAN</name>
<dbReference type="AlphaFoldDB" id="A0A0E9W605"/>